<dbReference type="PANTHER" id="PTHR35807">
    <property type="entry name" value="TRANSCRIPTIONAL REGULATOR REDD-RELATED"/>
    <property type="match status" value="1"/>
</dbReference>
<dbReference type="GO" id="GO:0000160">
    <property type="term" value="P:phosphorelay signal transduction system"/>
    <property type="evidence" value="ECO:0007669"/>
    <property type="project" value="InterPro"/>
</dbReference>
<dbReference type="Gene3D" id="3.40.50.300">
    <property type="entry name" value="P-loop containing nucleotide triphosphate hydrolases"/>
    <property type="match status" value="1"/>
</dbReference>
<dbReference type="InterPro" id="IPR016032">
    <property type="entry name" value="Sig_transdc_resp-reg_C-effctor"/>
</dbReference>
<sequence length="858" mass="92924">MRFNLLGPLEVIRDDARVPLGGVNRRATLGFLLLHANAVVPTADLVRALWGDSPPLTARKMVQNAIAALRDVLAVEGGVSLQTVPPGYMLRLDPSQIDLADFRDLVVSGRTAFRAEAWETAARHLRDALGLWRGPALADITEARAAWPELAALQEERLTALEDCAEAELALGLHRELVGELGAVAEAEPARERLCGLMMLALYRCGQQAEALSAFHRTRTVLVEEFGLDPAPELHRLQRVILTQDPALLVPPPRTRPGTAQPAAAPAPARQRPKRPMAERRQASVVLVEARMDAGTDDPERVDEALAEVAQVIDAEAAHYGGLVRGPLGPYRLVALGVPRTHGDDAARAVGAALAIRRRLGAARPATVRLAVATGEVLAVYRDEHDPEPAELTGAVLETCRRMLAHARPDGVHVCDRTRLAAGPRFGWRTGDAASGWHVTDDRPVPVVPPPTPAFVGRKQERERLWELLNETLRERRPHLVTVVGEPGIGKSRLVGEFGREVREHAGAVRVIFGNVSSLGIARPEPWWPGCPADRPVTEAGPDTASGLWPYRLGTLAEHTPLVAVVEDLHHTPGAFLDLLTCLHAQPPRAPLLVIATTRPEWPVDVPPDASTIVLPPLADAEITEVAGPLPPDLLPLIGGNPLFAQEYARHPAPRPTDPPPIPPQIRGLLTVRLDALPVEEKVVLRGAAIFERAASAEGVAAVTERPVAEVAELLGNLEHKGILHRGPGGHVFGQALLREVAYAQLPRKHRIAMHRRAAAWISRLPADQGDLLVHHHRQMIALTASGDRSVAALAEQANRTLTDAGHRAGMVGAHQIAARCFRGALELSMSSPVPVRQRLRLLYRQSLRRVGHQTPVR</sequence>
<dbReference type="InterPro" id="IPR041664">
    <property type="entry name" value="AAA_16"/>
</dbReference>
<dbReference type="SMART" id="SM01043">
    <property type="entry name" value="BTAD"/>
    <property type="match status" value="1"/>
</dbReference>
<dbReference type="InterPro" id="IPR011990">
    <property type="entry name" value="TPR-like_helical_dom_sf"/>
</dbReference>
<dbReference type="InterPro" id="IPR001867">
    <property type="entry name" value="OmpR/PhoB-type_DNA-bd"/>
</dbReference>
<dbReference type="Gene3D" id="1.25.40.10">
    <property type="entry name" value="Tetratricopeptide repeat domain"/>
    <property type="match status" value="1"/>
</dbReference>
<dbReference type="PROSITE" id="PS51755">
    <property type="entry name" value="OMPR_PHOB"/>
    <property type="match status" value="1"/>
</dbReference>
<dbReference type="InterPro" id="IPR051677">
    <property type="entry name" value="AfsR-DnrI-RedD_regulator"/>
</dbReference>
<dbReference type="InterPro" id="IPR029787">
    <property type="entry name" value="Nucleotide_cyclase"/>
</dbReference>
<dbReference type="InterPro" id="IPR036388">
    <property type="entry name" value="WH-like_DNA-bd_sf"/>
</dbReference>
<evidence type="ECO:0000256" key="1">
    <source>
        <dbReference type="ARBA" id="ARBA00005820"/>
    </source>
</evidence>
<dbReference type="SUPFAM" id="SSF48452">
    <property type="entry name" value="TPR-like"/>
    <property type="match status" value="1"/>
</dbReference>
<dbReference type="SMART" id="SM00862">
    <property type="entry name" value="Trans_reg_C"/>
    <property type="match status" value="1"/>
</dbReference>
<dbReference type="AlphaFoldDB" id="A0A4V2YVF1"/>
<dbReference type="Proteomes" id="UP000294513">
    <property type="component" value="Unassembled WGS sequence"/>
</dbReference>
<protein>
    <recommendedName>
        <fullName evidence="7">OmpR/PhoB-type domain-containing protein</fullName>
    </recommendedName>
</protein>
<dbReference type="Gene3D" id="3.30.70.1230">
    <property type="entry name" value="Nucleotide cyclase"/>
    <property type="match status" value="1"/>
</dbReference>
<organism evidence="8 9">
    <name type="scientific">Actinomadura rubrisoli</name>
    <dbReference type="NCBI Taxonomy" id="2530368"/>
    <lineage>
        <taxon>Bacteria</taxon>
        <taxon>Bacillati</taxon>
        <taxon>Actinomycetota</taxon>
        <taxon>Actinomycetes</taxon>
        <taxon>Streptosporangiales</taxon>
        <taxon>Thermomonosporaceae</taxon>
        <taxon>Actinomadura</taxon>
    </lineage>
</organism>
<proteinExistence type="inferred from homology"/>
<reference evidence="8 9" key="1">
    <citation type="submission" date="2019-03" db="EMBL/GenBank/DDBJ databases">
        <title>Draft genome sequences of novel Actinobacteria.</title>
        <authorList>
            <person name="Sahin N."/>
            <person name="Ay H."/>
            <person name="Saygin H."/>
        </authorList>
    </citation>
    <scope>NUCLEOTIDE SEQUENCE [LARGE SCALE GENOMIC DNA]</scope>
    <source>
        <strain evidence="8 9">H3C3</strain>
    </source>
</reference>
<dbReference type="GO" id="GO:0003677">
    <property type="term" value="F:DNA binding"/>
    <property type="evidence" value="ECO:0007669"/>
    <property type="project" value="UniProtKB-UniRule"/>
</dbReference>
<evidence type="ECO:0000256" key="2">
    <source>
        <dbReference type="ARBA" id="ARBA00023015"/>
    </source>
</evidence>
<accession>A0A4V2YVF1</accession>
<evidence type="ECO:0000256" key="4">
    <source>
        <dbReference type="ARBA" id="ARBA00023163"/>
    </source>
</evidence>
<dbReference type="SUPFAM" id="SSF52540">
    <property type="entry name" value="P-loop containing nucleoside triphosphate hydrolases"/>
    <property type="match status" value="1"/>
</dbReference>
<evidence type="ECO:0000259" key="7">
    <source>
        <dbReference type="PROSITE" id="PS51755"/>
    </source>
</evidence>
<evidence type="ECO:0000256" key="3">
    <source>
        <dbReference type="ARBA" id="ARBA00023125"/>
    </source>
</evidence>
<dbReference type="CDD" id="cd15831">
    <property type="entry name" value="BTAD"/>
    <property type="match status" value="1"/>
</dbReference>
<keyword evidence="9" id="KW-1185">Reference proteome</keyword>
<dbReference type="SUPFAM" id="SSF46894">
    <property type="entry name" value="C-terminal effector domain of the bipartite response regulators"/>
    <property type="match status" value="1"/>
</dbReference>
<name>A0A4V2YVF1_9ACTN</name>
<feature type="region of interest" description="Disordered" evidence="6">
    <location>
        <begin position="248"/>
        <end position="280"/>
    </location>
</feature>
<comment type="similarity">
    <text evidence="1">Belongs to the AfsR/DnrI/RedD regulatory family.</text>
</comment>
<dbReference type="RefSeq" id="WP_131897243.1">
    <property type="nucleotide sequence ID" value="NZ_SMKU01000143.1"/>
</dbReference>
<feature type="domain" description="OmpR/PhoB-type" evidence="7">
    <location>
        <begin position="1"/>
        <end position="92"/>
    </location>
</feature>
<gene>
    <name evidence="8" type="ORF">E1298_24785</name>
</gene>
<dbReference type="EMBL" id="SMKU01000143">
    <property type="protein sequence ID" value="TDD81057.1"/>
    <property type="molecule type" value="Genomic_DNA"/>
</dbReference>
<evidence type="ECO:0000256" key="5">
    <source>
        <dbReference type="PROSITE-ProRule" id="PRU01091"/>
    </source>
</evidence>
<dbReference type="SUPFAM" id="SSF55073">
    <property type="entry name" value="Nucleotide cyclase"/>
    <property type="match status" value="1"/>
</dbReference>
<keyword evidence="2" id="KW-0805">Transcription regulation</keyword>
<dbReference type="InterPro" id="IPR027417">
    <property type="entry name" value="P-loop_NTPase"/>
</dbReference>
<dbReference type="OrthoDB" id="4336084at2"/>
<evidence type="ECO:0000313" key="9">
    <source>
        <dbReference type="Proteomes" id="UP000294513"/>
    </source>
</evidence>
<dbReference type="InterPro" id="IPR005158">
    <property type="entry name" value="BTAD"/>
</dbReference>
<dbReference type="GO" id="GO:0006355">
    <property type="term" value="P:regulation of DNA-templated transcription"/>
    <property type="evidence" value="ECO:0007669"/>
    <property type="project" value="InterPro"/>
</dbReference>
<dbReference type="Pfam" id="PF03704">
    <property type="entry name" value="BTAD"/>
    <property type="match status" value="1"/>
</dbReference>
<comment type="caution">
    <text evidence="8">The sequence shown here is derived from an EMBL/GenBank/DDBJ whole genome shotgun (WGS) entry which is preliminary data.</text>
</comment>
<dbReference type="Pfam" id="PF13191">
    <property type="entry name" value="AAA_16"/>
    <property type="match status" value="1"/>
</dbReference>
<dbReference type="Gene3D" id="1.10.10.10">
    <property type="entry name" value="Winged helix-like DNA-binding domain superfamily/Winged helix DNA-binding domain"/>
    <property type="match status" value="1"/>
</dbReference>
<feature type="compositionally biased region" description="Low complexity" evidence="6">
    <location>
        <begin position="256"/>
        <end position="270"/>
    </location>
</feature>
<evidence type="ECO:0000313" key="8">
    <source>
        <dbReference type="EMBL" id="TDD81057.1"/>
    </source>
</evidence>
<dbReference type="PANTHER" id="PTHR35807:SF1">
    <property type="entry name" value="TRANSCRIPTIONAL REGULATOR REDD"/>
    <property type="match status" value="1"/>
</dbReference>
<keyword evidence="3 5" id="KW-0238">DNA-binding</keyword>
<keyword evidence="4" id="KW-0804">Transcription</keyword>
<evidence type="ECO:0000256" key="6">
    <source>
        <dbReference type="SAM" id="MobiDB-lite"/>
    </source>
</evidence>
<feature type="DNA-binding region" description="OmpR/PhoB-type" evidence="5">
    <location>
        <begin position="1"/>
        <end position="92"/>
    </location>
</feature>